<evidence type="ECO:0000256" key="2">
    <source>
        <dbReference type="ARBA" id="ARBA00022737"/>
    </source>
</evidence>
<dbReference type="InterPro" id="IPR001680">
    <property type="entry name" value="WD40_rpt"/>
</dbReference>
<dbReference type="Pfam" id="PF21720">
    <property type="entry name" value="MIOS_WD40"/>
    <property type="match status" value="1"/>
</dbReference>
<feature type="repeat" description="WD" evidence="3">
    <location>
        <begin position="268"/>
        <end position="290"/>
    </location>
</feature>
<dbReference type="PROSITE" id="PS50082">
    <property type="entry name" value="WD_REPEATS_2"/>
    <property type="match status" value="1"/>
</dbReference>
<dbReference type="InterPro" id="IPR015943">
    <property type="entry name" value="WD40/YVTN_repeat-like_dom_sf"/>
</dbReference>
<proteinExistence type="predicted"/>
<dbReference type="PROSITE" id="PS00678">
    <property type="entry name" value="WD_REPEATS_1"/>
    <property type="match status" value="1"/>
</dbReference>
<dbReference type="InterPro" id="IPR037593">
    <property type="entry name" value="MIOS/Sea4"/>
</dbReference>
<evidence type="ECO:0000313" key="7">
    <source>
        <dbReference type="Proteomes" id="UP000696485"/>
    </source>
</evidence>
<protein>
    <recommendedName>
        <fullName evidence="5">MIOS-like alpha-solenoid domain-containing protein</fullName>
    </recommendedName>
</protein>
<organism evidence="6 7">
    <name type="scientific">Podila minutissima</name>
    <dbReference type="NCBI Taxonomy" id="64525"/>
    <lineage>
        <taxon>Eukaryota</taxon>
        <taxon>Fungi</taxon>
        <taxon>Fungi incertae sedis</taxon>
        <taxon>Mucoromycota</taxon>
        <taxon>Mortierellomycotina</taxon>
        <taxon>Mortierellomycetes</taxon>
        <taxon>Mortierellales</taxon>
        <taxon>Mortierellaceae</taxon>
        <taxon>Podila</taxon>
    </lineage>
</organism>
<reference evidence="6" key="1">
    <citation type="journal article" date="2020" name="Fungal Divers.">
        <title>Resolving the Mortierellaceae phylogeny through synthesis of multi-gene phylogenetics and phylogenomics.</title>
        <authorList>
            <person name="Vandepol N."/>
            <person name="Liber J."/>
            <person name="Desiro A."/>
            <person name="Na H."/>
            <person name="Kennedy M."/>
            <person name="Barry K."/>
            <person name="Grigoriev I.V."/>
            <person name="Miller A.N."/>
            <person name="O'Donnell K."/>
            <person name="Stajich J.E."/>
            <person name="Bonito G."/>
        </authorList>
    </citation>
    <scope>NUCLEOTIDE SEQUENCE</scope>
    <source>
        <strain evidence="6">NVP1</strain>
    </source>
</reference>
<evidence type="ECO:0000256" key="1">
    <source>
        <dbReference type="ARBA" id="ARBA00022574"/>
    </source>
</evidence>
<feature type="compositionally biased region" description="Polar residues" evidence="4">
    <location>
        <begin position="347"/>
        <end position="370"/>
    </location>
</feature>
<sequence>MTTARPHRLLWSPHPNHNQFLIGSTELRLFKWTPEDADGKPHATPIAVNTDVALMKCFTWSPDPNYMDLTAVGLTTGRTLLIRMHRSEPWIFEDKGNEHQPDTPRQVSIAQNQRTYPSFSARHSRACNVVTFSKGSPNLLAVGLDKVRNDYCLMVWDIEQSLKMSRGSESGYAPSGSITATAPSSGLLQTSRFDQTADVRPLCQYGSSEVISSCAWFTNEPKVLVAGMGMKYIRVYDTREDPNSPSSMIISTKAVHGLCMDPFHDNRMASCSDDGNIKIWDIRNPSQAILSFYTGSRQTPQTPSTLVRIQFSPQRSGLLASLSKEASCIKVWDIQEGTVRAPKSVSRMESNHNMDVNGQQGPGNSSSLLSRSHDKDGLHSVRESESEEAEVGIPILWKSRRRLISINKESFIETTILKETSQIAWEPKGALVVSDGNAISCFPSQRSMIANAPEPAPQHAFSEMRKRNSKVMNLQLPANRKTNADGVTSMSVALDPHPTSSTSMSLARQSGNGGPFAPTEPTVISGITNAIDDPSRRPSMTTTVNNGWVSSATAQVDHSLEQDISVTMREGAIKGYSMDAAANVDLISPGPLNDFWAWMVRAEKIAQREGARIGKFDFSYQGVLPVLLGNAVSRRSTPSGTPRNMSPLPRAASDLSSQLSKQADEIPIVPTLKLAQRKLGLKLCGSELLRSELKKTVEKLENDGSYEMAAGWAFFHGELDLAIEVLSRGDDKLKLMSIVVAGFNRNHTTGALGGPVSNSEKASAIAWRAQCRSHSQGQSNPYIRAIFSYIASGDWRDVLEEQNLSLADRVGVALRFLSDDELMVYIQTTADGLINSGEIDGMILTGLTEMGLDLMTNYVNRTGDIQTASLASSVAVPRYFKDTRVEEWVDCYRDLLDRWQLYYTRARFDIARGKCIQQSTSSGVSATDMAPAQIYVRCNYCNQSVARSLLIPGVRGRDGRRMIVSGGHGGGGHGHDKTSSMGGMGQGAGGGVGPGGAPGSGGAGGVPAEGHASLGAWSSLGHKASGESK</sequence>
<dbReference type="InterPro" id="IPR036322">
    <property type="entry name" value="WD40_repeat_dom_sf"/>
</dbReference>
<feature type="compositionally biased region" description="Polar residues" evidence="4">
    <location>
        <begin position="634"/>
        <end position="644"/>
    </location>
</feature>
<feature type="compositionally biased region" description="Basic and acidic residues" evidence="4">
    <location>
        <begin position="371"/>
        <end position="384"/>
    </location>
</feature>
<feature type="region of interest" description="Disordered" evidence="4">
    <location>
        <begin position="496"/>
        <end position="522"/>
    </location>
</feature>
<dbReference type="InterPro" id="IPR049092">
    <property type="entry name" value="MIOS_a-sol"/>
</dbReference>
<name>A0A9P5VMH5_9FUNG</name>
<evidence type="ECO:0000256" key="3">
    <source>
        <dbReference type="PROSITE-ProRule" id="PRU00221"/>
    </source>
</evidence>
<feature type="compositionally biased region" description="Gly residues" evidence="4">
    <location>
        <begin position="982"/>
        <end position="1007"/>
    </location>
</feature>
<dbReference type="SUPFAM" id="SSF50978">
    <property type="entry name" value="WD40 repeat-like"/>
    <property type="match status" value="1"/>
</dbReference>
<feature type="region of interest" description="Disordered" evidence="4">
    <location>
        <begin position="634"/>
        <end position="653"/>
    </location>
</feature>
<dbReference type="Gene3D" id="2.130.10.10">
    <property type="entry name" value="YVTN repeat-like/Quinoprotein amine dehydrogenase"/>
    <property type="match status" value="1"/>
</dbReference>
<keyword evidence="7" id="KW-1185">Reference proteome</keyword>
<dbReference type="Proteomes" id="UP000696485">
    <property type="component" value="Unassembled WGS sequence"/>
</dbReference>
<comment type="caution">
    <text evidence="6">The sequence shown here is derived from an EMBL/GenBank/DDBJ whole genome shotgun (WGS) entry which is preliminary data.</text>
</comment>
<dbReference type="AlphaFoldDB" id="A0A9P5VMH5"/>
<evidence type="ECO:0000313" key="6">
    <source>
        <dbReference type="EMBL" id="KAF9331988.1"/>
    </source>
</evidence>
<feature type="compositionally biased region" description="Polar residues" evidence="4">
    <location>
        <begin position="498"/>
        <end position="510"/>
    </location>
</feature>
<dbReference type="PANTHER" id="PTHR16453:SF9">
    <property type="entry name" value="GATOR COMPLEX PROTEIN MIOS"/>
    <property type="match status" value="1"/>
</dbReference>
<keyword evidence="1 3" id="KW-0853">WD repeat</keyword>
<feature type="region of interest" description="Disordered" evidence="4">
    <location>
        <begin position="341"/>
        <end position="385"/>
    </location>
</feature>
<feature type="domain" description="MIOS-like alpha-solenoid" evidence="5">
    <location>
        <begin position="568"/>
        <end position="816"/>
    </location>
</feature>
<accession>A0A9P5VMH5</accession>
<feature type="region of interest" description="Disordered" evidence="4">
    <location>
        <begin position="963"/>
        <end position="1029"/>
    </location>
</feature>
<evidence type="ECO:0000256" key="4">
    <source>
        <dbReference type="SAM" id="MobiDB-lite"/>
    </source>
</evidence>
<gene>
    <name evidence="6" type="ORF">BG006_005137</name>
</gene>
<dbReference type="Pfam" id="PF21719">
    <property type="entry name" value="MIOS_a-sol"/>
    <property type="match status" value="1"/>
</dbReference>
<evidence type="ECO:0000259" key="5">
    <source>
        <dbReference type="Pfam" id="PF21719"/>
    </source>
</evidence>
<dbReference type="GO" id="GO:0005737">
    <property type="term" value="C:cytoplasm"/>
    <property type="evidence" value="ECO:0007669"/>
    <property type="project" value="TreeGrafter"/>
</dbReference>
<dbReference type="EMBL" id="JAAAUY010000289">
    <property type="protein sequence ID" value="KAF9331988.1"/>
    <property type="molecule type" value="Genomic_DNA"/>
</dbReference>
<dbReference type="PANTHER" id="PTHR16453">
    <property type="entry name" value="WD40 DOMAIN-CONTAINING PROTEIN MIO FAMILY MEMBER"/>
    <property type="match status" value="1"/>
</dbReference>
<dbReference type="SMART" id="SM00320">
    <property type="entry name" value="WD40"/>
    <property type="match status" value="4"/>
</dbReference>
<keyword evidence="2" id="KW-0677">Repeat</keyword>
<dbReference type="InterPro" id="IPR019775">
    <property type="entry name" value="WD40_repeat_CS"/>
</dbReference>
<dbReference type="GO" id="GO:1904263">
    <property type="term" value="P:positive regulation of TORC1 signaling"/>
    <property type="evidence" value="ECO:0007669"/>
    <property type="project" value="TreeGrafter"/>
</dbReference>